<dbReference type="InterPro" id="IPR050511">
    <property type="entry name" value="AMPK_gamma/SDS23_families"/>
</dbReference>
<dbReference type="EMBL" id="JAUIZM010000007">
    <property type="protein sequence ID" value="KAK1375307.1"/>
    <property type="molecule type" value="Genomic_DNA"/>
</dbReference>
<keyword evidence="4" id="KW-1185">Reference proteome</keyword>
<reference evidence="3" key="2">
    <citation type="submission" date="2023-05" db="EMBL/GenBank/DDBJ databases">
        <authorList>
            <person name="Schelkunov M.I."/>
        </authorList>
    </citation>
    <scope>NUCLEOTIDE SEQUENCE</scope>
    <source>
        <strain evidence="3">Hsosn_3</strain>
        <tissue evidence="3">Leaf</tissue>
    </source>
</reference>
<dbReference type="GO" id="GO:0016301">
    <property type="term" value="F:kinase activity"/>
    <property type="evidence" value="ECO:0007669"/>
    <property type="project" value="UniProtKB-KW"/>
</dbReference>
<evidence type="ECO:0000313" key="4">
    <source>
        <dbReference type="Proteomes" id="UP001237642"/>
    </source>
</evidence>
<keyword evidence="1" id="KW-0677">Repeat</keyword>
<accession>A0AAD8HXJ8</accession>
<dbReference type="PANTHER" id="PTHR13780:SF39">
    <property type="entry name" value="CBS DOMAIN-CONTAINING PROTEIN CBSX5-LIKE"/>
    <property type="match status" value="1"/>
</dbReference>
<dbReference type="SUPFAM" id="SSF54631">
    <property type="entry name" value="CBS-domain pair"/>
    <property type="match status" value="1"/>
</dbReference>
<reference evidence="3" key="1">
    <citation type="submission" date="2023-02" db="EMBL/GenBank/DDBJ databases">
        <title>Genome of toxic invasive species Heracleum sosnowskyi carries increased number of genes despite the absence of recent whole-genome duplications.</title>
        <authorList>
            <person name="Schelkunov M."/>
            <person name="Shtratnikova V."/>
            <person name="Makarenko M."/>
            <person name="Klepikova A."/>
            <person name="Omelchenko D."/>
            <person name="Novikova G."/>
            <person name="Obukhova E."/>
            <person name="Bogdanov V."/>
            <person name="Penin A."/>
            <person name="Logacheva M."/>
        </authorList>
    </citation>
    <scope>NUCLEOTIDE SEQUENCE</scope>
    <source>
        <strain evidence="3">Hsosn_3</strain>
        <tissue evidence="3">Leaf</tissue>
    </source>
</reference>
<comment type="caution">
    <text evidence="3">The sequence shown here is derived from an EMBL/GenBank/DDBJ whole genome shotgun (WGS) entry which is preliminary data.</text>
</comment>
<evidence type="ECO:0000313" key="3">
    <source>
        <dbReference type="EMBL" id="KAK1375307.1"/>
    </source>
</evidence>
<dbReference type="PANTHER" id="PTHR13780">
    <property type="entry name" value="AMP-ACTIVATED PROTEIN KINASE, GAMMA REGULATORY SUBUNIT"/>
    <property type="match status" value="1"/>
</dbReference>
<sequence>MAVSILAREVSDLCLGKPPLRLLPISSTVAESITALKRSGESYVSVWSCESTGGDYICVGKICMVDVICFLCNKESLVRPLDALQSPVSEILPKVSGIVRHLEPNTSLLEAIDYILEGTQNLIIPGQNNLRKRVLRKPSSFCWLTQEDVVRFLLNCIGAFSPIPTFTIESLNMIEADIMAVHYDSPASSILSLISRSHIEQSSIAVIDQDNRLIGEISPLTLACCNEATAAAIVTLSAGDLMAYIDCGSPSEELIQLVKSELQMKKLAGMLELLEEFSFSSSASSCSSDEELGSGRYSGSNRSSIARRSEAIVCYPWSSLMAVMIQALTHRVNCVWVVQEDFSLVGNVTLAGMLKVFRSIAASRNKK</sequence>
<gene>
    <name evidence="3" type="ORF">POM88_031500</name>
</gene>
<dbReference type="InterPro" id="IPR046342">
    <property type="entry name" value="CBS_dom_sf"/>
</dbReference>
<keyword evidence="3" id="KW-0418">Kinase</keyword>
<dbReference type="Gene3D" id="3.10.580.10">
    <property type="entry name" value="CBS-domain"/>
    <property type="match status" value="1"/>
</dbReference>
<dbReference type="AlphaFoldDB" id="A0AAD8HXJ8"/>
<dbReference type="GO" id="GO:0005634">
    <property type="term" value="C:nucleus"/>
    <property type="evidence" value="ECO:0007669"/>
    <property type="project" value="TreeGrafter"/>
</dbReference>
<keyword evidence="3" id="KW-0808">Transferase</keyword>
<evidence type="ECO:0000256" key="2">
    <source>
        <dbReference type="ARBA" id="ARBA00023122"/>
    </source>
</evidence>
<protein>
    <submittedName>
        <fullName evidence="3">5'-AMP-activated protein kinase, gamma subunit</fullName>
    </submittedName>
</protein>
<name>A0AAD8HXJ8_9APIA</name>
<evidence type="ECO:0000256" key="1">
    <source>
        <dbReference type="ARBA" id="ARBA00022737"/>
    </source>
</evidence>
<organism evidence="3 4">
    <name type="scientific">Heracleum sosnowskyi</name>
    <dbReference type="NCBI Taxonomy" id="360622"/>
    <lineage>
        <taxon>Eukaryota</taxon>
        <taxon>Viridiplantae</taxon>
        <taxon>Streptophyta</taxon>
        <taxon>Embryophyta</taxon>
        <taxon>Tracheophyta</taxon>
        <taxon>Spermatophyta</taxon>
        <taxon>Magnoliopsida</taxon>
        <taxon>eudicotyledons</taxon>
        <taxon>Gunneridae</taxon>
        <taxon>Pentapetalae</taxon>
        <taxon>asterids</taxon>
        <taxon>campanulids</taxon>
        <taxon>Apiales</taxon>
        <taxon>Apiaceae</taxon>
        <taxon>Apioideae</taxon>
        <taxon>apioid superclade</taxon>
        <taxon>Tordylieae</taxon>
        <taxon>Tordyliinae</taxon>
        <taxon>Heracleum</taxon>
    </lineage>
</organism>
<proteinExistence type="predicted"/>
<keyword evidence="2" id="KW-0129">CBS domain</keyword>
<dbReference type="Proteomes" id="UP001237642">
    <property type="component" value="Unassembled WGS sequence"/>
</dbReference>
<dbReference type="GO" id="GO:0005737">
    <property type="term" value="C:cytoplasm"/>
    <property type="evidence" value="ECO:0007669"/>
    <property type="project" value="TreeGrafter"/>
</dbReference>